<dbReference type="GeneID" id="25408618"/>
<evidence type="ECO:0008006" key="3">
    <source>
        <dbReference type="Google" id="ProtNLM"/>
    </source>
</evidence>
<dbReference type="EMBL" id="KL584702">
    <property type="protein sequence ID" value="KEQ78110.1"/>
    <property type="molecule type" value="Genomic_DNA"/>
</dbReference>
<keyword evidence="2" id="KW-1185">Reference proteome</keyword>
<dbReference type="STRING" id="1043004.A0A074WY37"/>
<name>A0A074WY37_9PEZI</name>
<evidence type="ECO:0000313" key="1">
    <source>
        <dbReference type="EMBL" id="KEQ78110.1"/>
    </source>
</evidence>
<dbReference type="Proteomes" id="UP000027730">
    <property type="component" value="Unassembled WGS sequence"/>
</dbReference>
<dbReference type="RefSeq" id="XP_013431841.1">
    <property type="nucleotide sequence ID" value="XM_013576387.1"/>
</dbReference>
<dbReference type="HOGENOM" id="CLU_1499742_0_0_1"/>
<evidence type="ECO:0000313" key="2">
    <source>
        <dbReference type="Proteomes" id="UP000027730"/>
    </source>
</evidence>
<gene>
    <name evidence="1" type="ORF">M436DRAFT_36406</name>
</gene>
<sequence>MTSNAGLLACSNEVLTMIFSDPGLRRRDLKSLRRTSKELCPAATREFAMRYVADPVFALSQHGLQQTSFLVIDTDLVFCASAIPNLDLPMTTSEGLRSLSLPNEALAMICADNILSAKDLAAMRLTNKELHVIATKEFAQRYFRDPFVVMLKGSLETLVEICEHPVFGPHVRKIQLLN</sequence>
<proteinExistence type="predicted"/>
<protein>
    <recommendedName>
        <fullName evidence="3">F-box domain-containing protein</fullName>
    </recommendedName>
</protein>
<feature type="non-terminal residue" evidence="1">
    <location>
        <position position="178"/>
    </location>
</feature>
<dbReference type="AlphaFoldDB" id="A0A074WY37"/>
<dbReference type="OrthoDB" id="5279008at2759"/>
<accession>A0A074WY37</accession>
<organism evidence="1 2">
    <name type="scientific">Aureobasidium namibiae CBS 147.97</name>
    <dbReference type="NCBI Taxonomy" id="1043004"/>
    <lineage>
        <taxon>Eukaryota</taxon>
        <taxon>Fungi</taxon>
        <taxon>Dikarya</taxon>
        <taxon>Ascomycota</taxon>
        <taxon>Pezizomycotina</taxon>
        <taxon>Dothideomycetes</taxon>
        <taxon>Dothideomycetidae</taxon>
        <taxon>Dothideales</taxon>
        <taxon>Saccotheciaceae</taxon>
        <taxon>Aureobasidium</taxon>
    </lineage>
</organism>
<reference evidence="1 2" key="1">
    <citation type="journal article" date="2014" name="BMC Genomics">
        <title>Genome sequencing of four Aureobasidium pullulans varieties: biotechnological potential, stress tolerance, and description of new species.</title>
        <authorList>
            <person name="Gostin Ar C."/>
            <person name="Ohm R.A."/>
            <person name="Kogej T."/>
            <person name="Sonjak S."/>
            <person name="Turk M."/>
            <person name="Zajc J."/>
            <person name="Zalar P."/>
            <person name="Grube M."/>
            <person name="Sun H."/>
            <person name="Han J."/>
            <person name="Sharma A."/>
            <person name="Chiniquy J."/>
            <person name="Ngan C.Y."/>
            <person name="Lipzen A."/>
            <person name="Barry K."/>
            <person name="Grigoriev I.V."/>
            <person name="Gunde-Cimerman N."/>
        </authorList>
    </citation>
    <scope>NUCLEOTIDE SEQUENCE [LARGE SCALE GENOMIC DNA]</scope>
    <source>
        <strain evidence="1 2">CBS 147.97</strain>
    </source>
</reference>